<gene>
    <name evidence="2" type="ORF">PRVXT_000973</name>
</gene>
<dbReference type="EMBL" id="CP158367">
    <property type="protein sequence ID" value="XBX75817.1"/>
    <property type="molecule type" value="Genomic_DNA"/>
</dbReference>
<feature type="domain" description="Zinc finger/thioredoxin putative" evidence="1">
    <location>
        <begin position="107"/>
        <end position="138"/>
    </location>
</feature>
<dbReference type="AlphaFoldDB" id="A0AAU7VPF8"/>
<dbReference type="NCBIfam" id="NF045650">
    <property type="entry name" value="CD1247_Nterm"/>
    <property type="match status" value="1"/>
</dbReference>
<protein>
    <submittedName>
        <fullName evidence="2">CD1247 N-terminal domain-containing protein</fullName>
    </submittedName>
</protein>
<dbReference type="InterPro" id="IPR036671">
    <property type="entry name" value="DPH_MB_sf"/>
</dbReference>
<name>A0AAU7VPF8_9FIRM</name>
<accession>A0AAU7VPF8</accession>
<dbReference type="Gene3D" id="3.30.40.10">
    <property type="entry name" value="Zinc/RING finger domain, C3HC4 (zinc finger)"/>
    <property type="match status" value="1"/>
</dbReference>
<dbReference type="InterPro" id="IPR054688">
    <property type="entry name" value="CD1247_N"/>
</dbReference>
<dbReference type="Pfam" id="PF13717">
    <property type="entry name" value="Zn_ribbon_4"/>
    <property type="match status" value="1"/>
</dbReference>
<proteinExistence type="predicted"/>
<reference evidence="2" key="2">
    <citation type="submission" date="2024-06" db="EMBL/GenBank/DDBJ databases">
        <authorList>
            <person name="Petrova K.O."/>
            <person name="Toshchakov S.V."/>
            <person name="Boltjanskaja Y.V."/>
            <person name="Kevbrin V."/>
        </authorList>
    </citation>
    <scope>NUCLEOTIDE SEQUENCE</scope>
    <source>
        <strain evidence="2">Z-910T</strain>
    </source>
</reference>
<dbReference type="RefSeq" id="WP_350344554.1">
    <property type="nucleotide sequence ID" value="NZ_CP158367.1"/>
</dbReference>
<reference evidence="2" key="1">
    <citation type="journal article" date="2013" name="Extremophiles">
        <title>Proteinivorax tanatarense gen. nov., sp. nov., an anaerobic, haloalkaliphilic, proteolytic bacterium isolated from a decaying algal bloom, and proposal of Proteinivoraceae fam. nov.</title>
        <authorList>
            <person name="Kevbrin V."/>
            <person name="Boltyanskaya Y."/>
            <person name="Zhilina T."/>
            <person name="Kolganova T."/>
            <person name="Lavrentjeva E."/>
            <person name="Kuznetsov B."/>
        </authorList>
    </citation>
    <scope>NUCLEOTIDE SEQUENCE</scope>
    <source>
        <strain evidence="2">Z-910T</strain>
    </source>
</reference>
<dbReference type="InterPro" id="IPR013083">
    <property type="entry name" value="Znf_RING/FYVE/PHD"/>
</dbReference>
<evidence type="ECO:0000259" key="1">
    <source>
        <dbReference type="Pfam" id="PF13717"/>
    </source>
</evidence>
<dbReference type="SUPFAM" id="SSF144217">
    <property type="entry name" value="CSL zinc finger"/>
    <property type="match status" value="1"/>
</dbReference>
<dbReference type="InterPro" id="IPR011723">
    <property type="entry name" value="Znf/thioredoxin_put"/>
</dbReference>
<sequence>MTDLKEKIAYIKGLAEGMKLDHSSNEGKILEKVLDVLGDMSEDIEDLYIGQGELEEYVEAVDHDLAELEADFIGADEIYEDELVDDYDGEGIDQVSEYELTEDDIEVECPSCGEAFHVDEDELADEDLEILCPGCQDVVFATSNEEEVEV</sequence>
<evidence type="ECO:0000313" key="2">
    <source>
        <dbReference type="EMBL" id="XBX75817.1"/>
    </source>
</evidence>
<organism evidence="2">
    <name type="scientific">Proteinivorax tanatarense</name>
    <dbReference type="NCBI Taxonomy" id="1260629"/>
    <lineage>
        <taxon>Bacteria</taxon>
        <taxon>Bacillati</taxon>
        <taxon>Bacillota</taxon>
        <taxon>Clostridia</taxon>
        <taxon>Eubacteriales</taxon>
        <taxon>Proteinivoracaceae</taxon>
        <taxon>Proteinivorax</taxon>
    </lineage>
</organism>